<feature type="binding site" evidence="6">
    <location>
        <begin position="74"/>
        <end position="81"/>
    </location>
    <ligand>
        <name>ATP</name>
        <dbReference type="ChEBI" id="CHEBI:30616"/>
    </ligand>
</feature>
<dbReference type="GO" id="GO:0004781">
    <property type="term" value="F:sulfate adenylyltransferase (ATP) activity"/>
    <property type="evidence" value="ECO:0007669"/>
    <property type="project" value="TreeGrafter"/>
</dbReference>
<name>A0A0P0R8H5_9BURK</name>
<dbReference type="GO" id="GO:0005737">
    <property type="term" value="C:cytoplasm"/>
    <property type="evidence" value="ECO:0007669"/>
    <property type="project" value="TreeGrafter"/>
</dbReference>
<dbReference type="NCBIfam" id="NF003013">
    <property type="entry name" value="PRK03846.1"/>
    <property type="match status" value="1"/>
</dbReference>
<evidence type="ECO:0000313" key="10">
    <source>
        <dbReference type="Proteomes" id="UP000019146"/>
    </source>
</evidence>
<dbReference type="GO" id="GO:0070814">
    <property type="term" value="P:hydrogen sulfide biosynthetic process"/>
    <property type="evidence" value="ECO:0007669"/>
    <property type="project" value="UniProtKB-UniRule"/>
</dbReference>
<dbReference type="Gene3D" id="3.40.50.300">
    <property type="entry name" value="P-loop containing nucleotide triphosphate hydrolases"/>
    <property type="match status" value="1"/>
</dbReference>
<protein>
    <recommendedName>
        <fullName evidence="2 6">Adenylyl-sulfate kinase</fullName>
        <ecNumber evidence="2 6">2.7.1.25</ecNumber>
    </recommendedName>
    <alternativeName>
        <fullName evidence="6">APS kinase</fullName>
    </alternativeName>
    <alternativeName>
        <fullName evidence="6">ATP adenosine-5'-phosphosulfate 3'-phosphotransferase</fullName>
    </alternativeName>
    <alternativeName>
        <fullName evidence="6">Adenosine-5'-phosphosulfate kinase</fullName>
    </alternativeName>
</protein>
<feature type="domain" description="APS kinase" evidence="8">
    <location>
        <begin position="66"/>
        <end position="216"/>
    </location>
</feature>
<dbReference type="InterPro" id="IPR002891">
    <property type="entry name" value="APS"/>
</dbReference>
<comment type="function">
    <text evidence="6 7">Catalyzes the synthesis of activated sulfate.</text>
</comment>
<dbReference type="GO" id="GO:0010134">
    <property type="term" value="P:sulfate assimilation via adenylyl sulfate reduction"/>
    <property type="evidence" value="ECO:0007669"/>
    <property type="project" value="TreeGrafter"/>
</dbReference>
<dbReference type="PANTHER" id="PTHR42700">
    <property type="entry name" value="SULFATE ADENYLYLTRANSFERASE"/>
    <property type="match status" value="1"/>
</dbReference>
<proteinExistence type="inferred from homology"/>
<keyword evidence="3 6" id="KW-0808">Transferase</keyword>
<gene>
    <name evidence="6" type="primary">cysC</name>
    <name evidence="9" type="ORF">K788_0007807</name>
</gene>
<dbReference type="PANTHER" id="PTHR42700:SF1">
    <property type="entry name" value="SULFATE ADENYLYLTRANSFERASE"/>
    <property type="match status" value="1"/>
</dbReference>
<evidence type="ECO:0000256" key="7">
    <source>
        <dbReference type="RuleBase" id="RU004347"/>
    </source>
</evidence>
<evidence type="ECO:0000256" key="1">
    <source>
        <dbReference type="ARBA" id="ARBA00001823"/>
    </source>
</evidence>
<dbReference type="Pfam" id="PF01583">
    <property type="entry name" value="APS_kinase"/>
    <property type="match status" value="1"/>
</dbReference>
<comment type="similarity">
    <text evidence="6 7">Belongs to the APS kinase family.</text>
</comment>
<dbReference type="KEGG" id="bcai:K788_0007807"/>
<dbReference type="NCBIfam" id="TIGR00455">
    <property type="entry name" value="apsK"/>
    <property type="match status" value="1"/>
</dbReference>
<evidence type="ECO:0000259" key="8">
    <source>
        <dbReference type="Pfam" id="PF01583"/>
    </source>
</evidence>
<comment type="catalytic activity">
    <reaction evidence="1 6 7">
        <text>adenosine 5'-phosphosulfate + ATP = 3'-phosphoadenylyl sulfate + ADP + H(+)</text>
        <dbReference type="Rhea" id="RHEA:24152"/>
        <dbReference type="ChEBI" id="CHEBI:15378"/>
        <dbReference type="ChEBI" id="CHEBI:30616"/>
        <dbReference type="ChEBI" id="CHEBI:58243"/>
        <dbReference type="ChEBI" id="CHEBI:58339"/>
        <dbReference type="ChEBI" id="CHEBI:456216"/>
        <dbReference type="EC" id="2.7.1.25"/>
    </reaction>
</comment>
<dbReference type="HAMAP" id="MF_00065">
    <property type="entry name" value="Adenylyl_sulf_kinase"/>
    <property type="match status" value="1"/>
</dbReference>
<dbReference type="InterPro" id="IPR027417">
    <property type="entry name" value="P-loop_NTPase"/>
</dbReference>
<dbReference type="GO" id="GO:0019379">
    <property type="term" value="P:sulfate assimilation, phosphoadenylyl sulfate reduction by phosphoadenylyl-sulfate reductase (thioredoxin)"/>
    <property type="evidence" value="ECO:0007669"/>
    <property type="project" value="TreeGrafter"/>
</dbReference>
<keyword evidence="4 6" id="KW-0547">Nucleotide-binding</keyword>
<dbReference type="EC" id="2.7.1.25" evidence="2 6"/>
<dbReference type="AlphaFoldDB" id="A0A0P0R8H5"/>
<keyword evidence="5 6" id="KW-0067">ATP-binding</keyword>
<sequence>MEDLHPSAAAVVSEPRACCAQNSAPSGRVARDEQDGRPSVERIQPFVQRFNGTITGRDRASMLGHRPVTVWLTGLSGAGKSTIAFRLERELMSMGHACYVLDGDNVRHGLTSDLSFSKEDRRENIRRVAHVAQLMNDAGLIVIAALISPMFEDRAMARGIIGTDSFVETYVSASANDCAKRDPKGLYAKAQAGTITSFTGVTAPYEPPPNPDLLIDTTTLTEADSVSRVLDHLSQHFLLQR</sequence>
<keyword evidence="6 7" id="KW-0418">Kinase</keyword>
<dbReference type="GO" id="GO:0004020">
    <property type="term" value="F:adenylylsulfate kinase activity"/>
    <property type="evidence" value="ECO:0007669"/>
    <property type="project" value="UniProtKB-UniRule"/>
</dbReference>
<dbReference type="GO" id="GO:0005524">
    <property type="term" value="F:ATP binding"/>
    <property type="evidence" value="ECO:0007669"/>
    <property type="project" value="UniProtKB-UniRule"/>
</dbReference>
<dbReference type="InterPro" id="IPR050512">
    <property type="entry name" value="Sulf_AdTrans/APS_kinase"/>
</dbReference>
<evidence type="ECO:0000256" key="2">
    <source>
        <dbReference type="ARBA" id="ARBA00012121"/>
    </source>
</evidence>
<evidence type="ECO:0000256" key="3">
    <source>
        <dbReference type="ARBA" id="ARBA00022679"/>
    </source>
</evidence>
<evidence type="ECO:0000256" key="6">
    <source>
        <dbReference type="HAMAP-Rule" id="MF_00065"/>
    </source>
</evidence>
<keyword evidence="6" id="KW-0597">Phosphoprotein</keyword>
<dbReference type="EMBL" id="CP012746">
    <property type="protein sequence ID" value="ALL64321.1"/>
    <property type="molecule type" value="Genomic_DNA"/>
</dbReference>
<dbReference type="CDD" id="cd02027">
    <property type="entry name" value="APSK"/>
    <property type="match status" value="1"/>
</dbReference>
<dbReference type="UniPathway" id="UPA00140">
    <property type="reaction ID" value="UER00205"/>
</dbReference>
<evidence type="ECO:0000313" key="9">
    <source>
        <dbReference type="EMBL" id="ALL64321.1"/>
    </source>
</evidence>
<dbReference type="SUPFAM" id="SSF52540">
    <property type="entry name" value="P-loop containing nucleoside triphosphate hydrolases"/>
    <property type="match status" value="1"/>
</dbReference>
<dbReference type="Proteomes" id="UP000019146">
    <property type="component" value="Chromosome 1"/>
</dbReference>
<reference evidence="9 10" key="1">
    <citation type="journal article" date="2014" name="Genome Announc.">
        <title>Draft Genome Sequence of the Haloacid-Degrading Burkholderia caribensis Strain MBA4.</title>
        <authorList>
            <person name="Pan Y."/>
            <person name="Kong K.F."/>
            <person name="Tsang J.S."/>
        </authorList>
    </citation>
    <scope>NUCLEOTIDE SEQUENCE [LARGE SCALE GENOMIC DNA]</scope>
    <source>
        <strain evidence="9 10">MBA4</strain>
    </source>
</reference>
<feature type="active site" description="Phosphoserine intermediate" evidence="6">
    <location>
        <position position="148"/>
    </location>
</feature>
<evidence type="ECO:0000256" key="5">
    <source>
        <dbReference type="ARBA" id="ARBA00022840"/>
    </source>
</evidence>
<organism evidence="9 10">
    <name type="scientific">Paraburkholderia caribensis MBA4</name>
    <dbReference type="NCBI Taxonomy" id="1323664"/>
    <lineage>
        <taxon>Bacteria</taxon>
        <taxon>Pseudomonadati</taxon>
        <taxon>Pseudomonadota</taxon>
        <taxon>Betaproteobacteria</taxon>
        <taxon>Burkholderiales</taxon>
        <taxon>Burkholderiaceae</taxon>
        <taxon>Paraburkholderia</taxon>
    </lineage>
</organism>
<dbReference type="InterPro" id="IPR059117">
    <property type="entry name" value="APS_kinase_dom"/>
</dbReference>
<evidence type="ECO:0000256" key="4">
    <source>
        <dbReference type="ARBA" id="ARBA00022741"/>
    </source>
</evidence>
<comment type="pathway">
    <text evidence="6 7">Sulfur metabolism; hydrogen sulfide biosynthesis; sulfite from sulfate: step 2/3.</text>
</comment>
<accession>A0A0P0R8H5</accession>